<comment type="caution">
    <text evidence="2">The sequence shown here is derived from an EMBL/GenBank/DDBJ whole genome shotgun (WGS) entry which is preliminary data.</text>
</comment>
<dbReference type="InterPro" id="IPR037063">
    <property type="entry name" value="PHb_sf"/>
</dbReference>
<dbReference type="EMBL" id="JYBP01000003">
    <property type="protein sequence ID" value="KJE28260.1"/>
    <property type="molecule type" value="Genomic_DNA"/>
</dbReference>
<dbReference type="InterPro" id="IPR039519">
    <property type="entry name" value="YokE-like_PH"/>
</dbReference>
<dbReference type="PATRIC" id="fig|1462.6.peg.3263"/>
<feature type="domain" description="YokE-like PH" evidence="1">
    <location>
        <begin position="15"/>
        <end position="112"/>
    </location>
</feature>
<dbReference type="Pfam" id="PF14470">
    <property type="entry name" value="bPH_3"/>
    <property type="match status" value="1"/>
</dbReference>
<evidence type="ECO:0000313" key="2">
    <source>
        <dbReference type="EMBL" id="KJE28260.1"/>
    </source>
</evidence>
<evidence type="ECO:0000259" key="1">
    <source>
        <dbReference type="Pfam" id="PF14470"/>
    </source>
</evidence>
<name>A0A0D8BVW3_GEOKU</name>
<accession>A0A0D8BVW3</accession>
<dbReference type="AlphaFoldDB" id="A0A0D8BVW3"/>
<reference evidence="2 3" key="1">
    <citation type="submission" date="2015-01" db="EMBL/GenBank/DDBJ databases">
        <authorList>
            <person name="Filippidou S."/>
            <person name="Jeanneret N."/>
            <person name="Russel-Delif L."/>
            <person name="Junier T."/>
            <person name="Wunderlin T."/>
            <person name="Molina V."/>
            <person name="Johnson S.L."/>
            <person name="Davenport K.W."/>
            <person name="Chain P.S."/>
            <person name="Dorador C."/>
            <person name="Junier P."/>
        </authorList>
    </citation>
    <scope>NUCLEOTIDE SEQUENCE [LARGE SCALE GENOMIC DNA]</scope>
    <source>
        <strain evidence="2 3">Et7/4</strain>
    </source>
</reference>
<dbReference type="Proteomes" id="UP000032522">
    <property type="component" value="Unassembled WGS sequence"/>
</dbReference>
<sequence>MKKIEKLKLKAQEHLDDDEEVIATVMGVYESTTLGEKAIRNGIFLATNKRIVFYAKRTFGYDLETFPYSNISSIEVSKKFLGHTITFYASGNKVSMKWIQQGDIDTFLKYTRNAIQKVV</sequence>
<protein>
    <submittedName>
        <fullName evidence="2">Bacterial PH domain protein</fullName>
    </submittedName>
</protein>
<dbReference type="RefSeq" id="WP_197074553.1">
    <property type="nucleotide sequence ID" value="NZ_JYBP01000003.1"/>
</dbReference>
<proteinExistence type="predicted"/>
<dbReference type="Gene3D" id="2.30.29.50">
    <property type="entry name" value="Bacterial Pleckstrin homology domain"/>
    <property type="match status" value="1"/>
</dbReference>
<evidence type="ECO:0000313" key="3">
    <source>
        <dbReference type="Proteomes" id="UP000032522"/>
    </source>
</evidence>
<organism evidence="2 3">
    <name type="scientific">Geobacillus kaustophilus</name>
    <dbReference type="NCBI Taxonomy" id="1462"/>
    <lineage>
        <taxon>Bacteria</taxon>
        <taxon>Bacillati</taxon>
        <taxon>Bacillota</taxon>
        <taxon>Bacilli</taxon>
        <taxon>Bacillales</taxon>
        <taxon>Anoxybacillaceae</taxon>
        <taxon>Geobacillus</taxon>
        <taxon>Geobacillus thermoleovorans group</taxon>
    </lineage>
</organism>
<gene>
    <name evidence="2" type="ORF">LG52_2987</name>
</gene>